<proteinExistence type="predicted"/>
<keyword evidence="2" id="KW-1185">Reference proteome</keyword>
<accession>A0AA39KRX3</accession>
<dbReference type="EMBL" id="JAQQBS010000003">
    <property type="protein sequence ID" value="KAK0171341.1"/>
    <property type="molecule type" value="Genomic_DNA"/>
</dbReference>
<reference evidence="1" key="2">
    <citation type="submission" date="2023-03" db="EMBL/GenBank/DDBJ databases">
        <authorList>
            <person name="Inwood S.N."/>
            <person name="Skelly J.G."/>
            <person name="Guhlin J."/>
            <person name="Harrop T.W.R."/>
            <person name="Goldson S.G."/>
            <person name="Dearden P.K."/>
        </authorList>
    </citation>
    <scope>NUCLEOTIDE SEQUENCE</scope>
    <source>
        <strain evidence="1">Irish</strain>
        <tissue evidence="1">Whole body</tissue>
    </source>
</reference>
<evidence type="ECO:0000313" key="2">
    <source>
        <dbReference type="Proteomes" id="UP001168990"/>
    </source>
</evidence>
<name>A0AA39KRX3_9HYME</name>
<protein>
    <submittedName>
        <fullName evidence="1">Uncharacterized protein</fullName>
    </submittedName>
</protein>
<dbReference type="Proteomes" id="UP001168990">
    <property type="component" value="Unassembled WGS sequence"/>
</dbReference>
<reference evidence="1" key="1">
    <citation type="journal article" date="2023" name="bioRxiv">
        <title>Scaffold-level genome assemblies of two parasitoid biocontrol wasps reveal the parthenogenesis mechanism and an associated novel virus.</title>
        <authorList>
            <person name="Inwood S."/>
            <person name="Skelly J."/>
            <person name="Guhlin J."/>
            <person name="Harrop T."/>
            <person name="Goldson S."/>
            <person name="Dearden P."/>
        </authorList>
    </citation>
    <scope>NUCLEOTIDE SEQUENCE</scope>
    <source>
        <strain evidence="1">Irish</strain>
        <tissue evidence="1">Whole body</tissue>
    </source>
</reference>
<comment type="caution">
    <text evidence="1">The sequence shown here is derived from an EMBL/GenBank/DDBJ whole genome shotgun (WGS) entry which is preliminary data.</text>
</comment>
<gene>
    <name evidence="1" type="ORF">PV328_009085</name>
</gene>
<evidence type="ECO:0000313" key="1">
    <source>
        <dbReference type="EMBL" id="KAK0171341.1"/>
    </source>
</evidence>
<organism evidence="1 2">
    <name type="scientific">Microctonus aethiopoides</name>
    <dbReference type="NCBI Taxonomy" id="144406"/>
    <lineage>
        <taxon>Eukaryota</taxon>
        <taxon>Metazoa</taxon>
        <taxon>Ecdysozoa</taxon>
        <taxon>Arthropoda</taxon>
        <taxon>Hexapoda</taxon>
        <taxon>Insecta</taxon>
        <taxon>Pterygota</taxon>
        <taxon>Neoptera</taxon>
        <taxon>Endopterygota</taxon>
        <taxon>Hymenoptera</taxon>
        <taxon>Apocrita</taxon>
        <taxon>Ichneumonoidea</taxon>
        <taxon>Braconidae</taxon>
        <taxon>Euphorinae</taxon>
        <taxon>Microctonus</taxon>
    </lineage>
</organism>
<dbReference type="AlphaFoldDB" id="A0AA39KRX3"/>
<sequence length="88" mass="10550">MEKYFFFFCFYQEHAQVINNVLRLIIWNCIAGILAKSTHLIRDLFSMDSDLSQFNSGAQDIITLSVLFIWKRKILIRIFFYTKTKNNF</sequence>